<accession>A0AAE0G066</accession>
<feature type="chain" id="PRO_5042209970" evidence="1">
    <location>
        <begin position="23"/>
        <end position="220"/>
    </location>
</feature>
<proteinExistence type="predicted"/>
<dbReference type="Proteomes" id="UP001190700">
    <property type="component" value="Unassembled WGS sequence"/>
</dbReference>
<name>A0AAE0G066_9CHLO</name>
<sequence>MLLNALLFTFLLFCLTACVVQAQPPSYLPRLADPIEGGVAEAAEKENRLPKDISVCNKEGSVAAKELFTSRCWFTAEKEGWGVGDKVIIFETSCRFSKANTWDGGYWWLEGDVLHMYWDLLQPRHLQLSLAGTSFESPQLVLKHPLHIEEPEASHRAPLKVFIAYGNAKSHALYQTYTNFPQFKLQGCPHSTKPLLIFSNDPKTISSADISIFNLAAMVA</sequence>
<evidence type="ECO:0000313" key="2">
    <source>
        <dbReference type="EMBL" id="KAK3269079.1"/>
    </source>
</evidence>
<evidence type="ECO:0000313" key="3">
    <source>
        <dbReference type="Proteomes" id="UP001190700"/>
    </source>
</evidence>
<keyword evidence="1" id="KW-0732">Signal</keyword>
<comment type="caution">
    <text evidence="2">The sequence shown here is derived from an EMBL/GenBank/DDBJ whole genome shotgun (WGS) entry which is preliminary data.</text>
</comment>
<protein>
    <submittedName>
        <fullName evidence="2">Uncharacterized protein</fullName>
    </submittedName>
</protein>
<feature type="signal peptide" evidence="1">
    <location>
        <begin position="1"/>
        <end position="22"/>
    </location>
</feature>
<evidence type="ECO:0000256" key="1">
    <source>
        <dbReference type="SAM" id="SignalP"/>
    </source>
</evidence>
<gene>
    <name evidence="2" type="ORF">CYMTET_22455</name>
</gene>
<organism evidence="2 3">
    <name type="scientific">Cymbomonas tetramitiformis</name>
    <dbReference type="NCBI Taxonomy" id="36881"/>
    <lineage>
        <taxon>Eukaryota</taxon>
        <taxon>Viridiplantae</taxon>
        <taxon>Chlorophyta</taxon>
        <taxon>Pyramimonadophyceae</taxon>
        <taxon>Pyramimonadales</taxon>
        <taxon>Pyramimonadaceae</taxon>
        <taxon>Cymbomonas</taxon>
    </lineage>
</organism>
<dbReference type="EMBL" id="LGRX02011295">
    <property type="protein sequence ID" value="KAK3269079.1"/>
    <property type="molecule type" value="Genomic_DNA"/>
</dbReference>
<dbReference type="AlphaFoldDB" id="A0AAE0G066"/>
<reference evidence="2 3" key="1">
    <citation type="journal article" date="2015" name="Genome Biol. Evol.">
        <title>Comparative Genomics of a Bacterivorous Green Alga Reveals Evolutionary Causalities and Consequences of Phago-Mixotrophic Mode of Nutrition.</title>
        <authorList>
            <person name="Burns J.A."/>
            <person name="Paasch A."/>
            <person name="Narechania A."/>
            <person name="Kim E."/>
        </authorList>
    </citation>
    <scope>NUCLEOTIDE SEQUENCE [LARGE SCALE GENOMIC DNA]</scope>
    <source>
        <strain evidence="2 3">PLY_AMNH</strain>
    </source>
</reference>
<keyword evidence="3" id="KW-1185">Reference proteome</keyword>